<dbReference type="Proteomes" id="UP000472263">
    <property type="component" value="Chromosome 10"/>
</dbReference>
<keyword evidence="4" id="KW-0963">Cytoplasm</keyword>
<evidence type="ECO:0000256" key="14">
    <source>
        <dbReference type="SAM" id="MobiDB-lite"/>
    </source>
</evidence>
<evidence type="ECO:0000313" key="16">
    <source>
        <dbReference type="Ensembl" id="ENSMMDP00005051520.1"/>
    </source>
</evidence>
<feature type="compositionally biased region" description="Basic and acidic residues" evidence="14">
    <location>
        <begin position="571"/>
        <end position="583"/>
    </location>
</feature>
<keyword evidence="7" id="KW-0395">Inflammatory response</keyword>
<reference evidence="16" key="1">
    <citation type="submission" date="2019-06" db="EMBL/GenBank/DDBJ databases">
        <authorList>
            <consortium name="Wellcome Sanger Institute Data Sharing"/>
        </authorList>
    </citation>
    <scope>NUCLEOTIDE SEQUENCE [LARGE SCALE GENOMIC DNA]</scope>
</reference>
<comment type="subcellular location">
    <subcellularLocation>
        <location evidence="2">Cytoplasm</location>
    </subcellularLocation>
    <subcellularLocation>
        <location evidence="1">Nucleus</location>
    </subcellularLocation>
</comment>
<evidence type="ECO:0000256" key="13">
    <source>
        <dbReference type="SAM" id="Coils"/>
    </source>
</evidence>
<protein>
    <recommendedName>
        <fullName evidence="9">TNFAIP3-interacting protein 1</fullName>
    </recommendedName>
    <alternativeName>
        <fullName evidence="11">A20-binding inhibitor of NF-kappa-B activation 1</fullName>
    </alternativeName>
    <alternativeName>
        <fullName evidence="12">Nef-associated factor 1</fullName>
    </alternativeName>
    <alternativeName>
        <fullName evidence="10">Virion-associated nuclear shuttling protein</fullName>
    </alternativeName>
</protein>
<dbReference type="GeneTree" id="ENSGT00510000046908"/>
<keyword evidence="8" id="KW-0539">Nucleus</keyword>
<organism evidence="16 17">
    <name type="scientific">Myripristis murdjan</name>
    <name type="common">pinecone soldierfish</name>
    <dbReference type="NCBI Taxonomy" id="586833"/>
    <lineage>
        <taxon>Eukaryota</taxon>
        <taxon>Metazoa</taxon>
        <taxon>Chordata</taxon>
        <taxon>Craniata</taxon>
        <taxon>Vertebrata</taxon>
        <taxon>Euteleostomi</taxon>
        <taxon>Actinopterygii</taxon>
        <taxon>Neopterygii</taxon>
        <taxon>Teleostei</taxon>
        <taxon>Neoteleostei</taxon>
        <taxon>Acanthomorphata</taxon>
        <taxon>Holocentriformes</taxon>
        <taxon>Holocentridae</taxon>
        <taxon>Myripristis</taxon>
    </lineage>
</organism>
<dbReference type="GO" id="GO:0006357">
    <property type="term" value="P:regulation of transcription by RNA polymerase II"/>
    <property type="evidence" value="ECO:0007669"/>
    <property type="project" value="TreeGrafter"/>
</dbReference>
<proteinExistence type="predicted"/>
<evidence type="ECO:0000256" key="8">
    <source>
        <dbReference type="ARBA" id="ARBA00023242"/>
    </source>
</evidence>
<feature type="region of interest" description="Disordered" evidence="14">
    <location>
        <begin position="361"/>
        <end position="380"/>
    </location>
</feature>
<dbReference type="Pfam" id="PF16516">
    <property type="entry name" value="CC2-LZ"/>
    <property type="match status" value="1"/>
</dbReference>
<evidence type="ECO:0000313" key="17">
    <source>
        <dbReference type="Proteomes" id="UP000472263"/>
    </source>
</evidence>
<feature type="domain" description="NF-kappa-B essential modulator NEMO CC2-LZ" evidence="15">
    <location>
        <begin position="339"/>
        <end position="437"/>
    </location>
</feature>
<evidence type="ECO:0000256" key="3">
    <source>
        <dbReference type="ARBA" id="ARBA00022481"/>
    </source>
</evidence>
<evidence type="ECO:0000256" key="6">
    <source>
        <dbReference type="ARBA" id="ARBA00023054"/>
    </source>
</evidence>
<evidence type="ECO:0000256" key="9">
    <source>
        <dbReference type="ARBA" id="ARBA00073021"/>
    </source>
</evidence>
<evidence type="ECO:0000256" key="10">
    <source>
        <dbReference type="ARBA" id="ARBA00075165"/>
    </source>
</evidence>
<gene>
    <name evidence="16" type="primary">TNIP1</name>
    <name evidence="16" type="synonym">tnip1</name>
</gene>
<keyword evidence="5" id="KW-0597">Phosphoprotein</keyword>
<evidence type="ECO:0000256" key="2">
    <source>
        <dbReference type="ARBA" id="ARBA00004496"/>
    </source>
</evidence>
<evidence type="ECO:0000256" key="7">
    <source>
        <dbReference type="ARBA" id="ARBA00023198"/>
    </source>
</evidence>
<reference evidence="16" key="3">
    <citation type="submission" date="2025-09" db="UniProtKB">
        <authorList>
            <consortium name="Ensembl"/>
        </authorList>
    </citation>
    <scope>IDENTIFICATION</scope>
</reference>
<dbReference type="AlphaFoldDB" id="A0A668A9K8"/>
<dbReference type="FunFam" id="1.20.5.990:FF:000001">
    <property type="entry name" value="TNFAIP3 interacting protein 1"/>
    <property type="match status" value="1"/>
</dbReference>
<dbReference type="GO" id="GO:0010604">
    <property type="term" value="P:positive regulation of macromolecule metabolic process"/>
    <property type="evidence" value="ECO:0007669"/>
    <property type="project" value="UniProtKB-ARBA"/>
</dbReference>
<keyword evidence="6 13" id="KW-0175">Coiled coil</keyword>
<feature type="compositionally biased region" description="Low complexity" evidence="14">
    <location>
        <begin position="363"/>
        <end position="373"/>
    </location>
</feature>
<sequence>MEGKGPYRIYDPGGSEVKAREEPGGGSSYRQLLEENSILRERMKGLKSLGDLLEESQSEASRLRQRVEELVRDNEALKSSSFATSLCMGGPVQTEPQSQGKPHGHPSTDQKEEQPNSSGKALQPEKPSVSNAYGVIKAGSVAGAGIIPLLPQENMELASQLQRLESSFSIFAEESNPNQLLAHLGRMAVEFHHLSSKVQKNEQRTSLLQTLCEQLRQENNELRKKMEEDHQFRNRDLEQLRKDVSLFVNKQWDIQWNSMKSQFEQKITDLRQRLADSQKAVLELEAEREQRQRDYDKKLLLAKSKIENVQGEKECLNSETTELKQKIRYLQDQLLPLSKQREYQEKEIQRLNRALEEALNLHSPSSSQQPPGQGNHGDAASNLKKQELLTQIAVLKEQVKIFEEDFRKERSDRERMNEEKEDLRRQVERLQGQMTNLTNQLHQAQNECQRERTERCKLERLQMQHHKQGQQQERRTSDPTSGSVNGPLSPPYCGPFVQVGPQGLEGWPIHFPPRMPNAAGTAAAAVPPPGRDFQPVTPGFPWQSSFPQPRGARAAGEGSRPPPENAATGFGKRERQNIDPGKH</sequence>
<evidence type="ECO:0000256" key="1">
    <source>
        <dbReference type="ARBA" id="ARBA00004123"/>
    </source>
</evidence>
<evidence type="ECO:0000256" key="4">
    <source>
        <dbReference type="ARBA" id="ARBA00022490"/>
    </source>
</evidence>
<reference evidence="16" key="2">
    <citation type="submission" date="2025-08" db="UniProtKB">
        <authorList>
            <consortium name="Ensembl"/>
        </authorList>
    </citation>
    <scope>IDENTIFICATION</scope>
</reference>
<evidence type="ECO:0000259" key="15">
    <source>
        <dbReference type="Pfam" id="PF16516"/>
    </source>
</evidence>
<dbReference type="Ensembl" id="ENSMMDT00005052532.1">
    <property type="protein sequence ID" value="ENSMMDP00005051520.1"/>
    <property type="gene ID" value="ENSMMDG00005023277.1"/>
</dbReference>
<evidence type="ECO:0000256" key="11">
    <source>
        <dbReference type="ARBA" id="ARBA00079468"/>
    </source>
</evidence>
<feature type="region of interest" description="Disordered" evidence="14">
    <location>
        <begin position="82"/>
        <end position="127"/>
    </location>
</feature>
<dbReference type="Gene3D" id="1.20.5.990">
    <property type="entry name" value="Nemo cc2-lz domain - 1d5 darpin complex"/>
    <property type="match status" value="1"/>
</dbReference>
<dbReference type="PANTHER" id="PTHR31882">
    <property type="entry name" value="TNFAIP3-INTERACTING PROTEIN COILED COIL FAMILY MEMBER"/>
    <property type="match status" value="1"/>
</dbReference>
<feature type="coiled-coil region" evidence="13">
    <location>
        <begin position="385"/>
        <end position="454"/>
    </location>
</feature>
<evidence type="ECO:0000256" key="5">
    <source>
        <dbReference type="ARBA" id="ARBA00022553"/>
    </source>
</evidence>
<accession>A0A668A9K8</accession>
<feature type="region of interest" description="Disordered" evidence="14">
    <location>
        <begin position="462"/>
        <end position="489"/>
    </location>
</feature>
<dbReference type="GO" id="GO:0005634">
    <property type="term" value="C:nucleus"/>
    <property type="evidence" value="ECO:0007669"/>
    <property type="project" value="UniProtKB-SubCell"/>
</dbReference>
<name>A0A668A9K8_9TELE</name>
<dbReference type="GO" id="GO:0043124">
    <property type="term" value="P:negative regulation of canonical NF-kappaB signal transduction"/>
    <property type="evidence" value="ECO:0007669"/>
    <property type="project" value="UniProtKB-ARBA"/>
</dbReference>
<keyword evidence="3" id="KW-0488">Methylation</keyword>
<dbReference type="PANTHER" id="PTHR31882:SF3">
    <property type="entry name" value="TNFAIP3-INTERACTING PROTEIN 1"/>
    <property type="match status" value="1"/>
</dbReference>
<feature type="coiled-coil region" evidence="13">
    <location>
        <begin position="205"/>
        <end position="361"/>
    </location>
</feature>
<dbReference type="InterPro" id="IPR032419">
    <property type="entry name" value="CC2-LZ_dom"/>
</dbReference>
<dbReference type="GO" id="GO:0071222">
    <property type="term" value="P:cellular response to lipopolysaccharide"/>
    <property type="evidence" value="ECO:0007669"/>
    <property type="project" value="TreeGrafter"/>
</dbReference>
<feature type="region of interest" description="Disordered" evidence="14">
    <location>
        <begin position="519"/>
        <end position="583"/>
    </location>
</feature>
<evidence type="ECO:0000256" key="12">
    <source>
        <dbReference type="ARBA" id="ARBA00081786"/>
    </source>
</evidence>
<keyword evidence="17" id="KW-1185">Reference proteome</keyword>
<dbReference type="GO" id="GO:0006954">
    <property type="term" value="P:inflammatory response"/>
    <property type="evidence" value="ECO:0007669"/>
    <property type="project" value="UniProtKB-KW"/>
</dbReference>
<feature type="region of interest" description="Disordered" evidence="14">
    <location>
        <begin position="1"/>
        <end position="31"/>
    </location>
</feature>
<dbReference type="GO" id="GO:0005737">
    <property type="term" value="C:cytoplasm"/>
    <property type="evidence" value="ECO:0007669"/>
    <property type="project" value="UniProtKB-SubCell"/>
</dbReference>